<dbReference type="InterPro" id="IPR023352">
    <property type="entry name" value="MAPEG-like_dom_sf"/>
</dbReference>
<keyword evidence="4 5" id="KW-0472">Membrane</keyword>
<dbReference type="Gene3D" id="1.20.120.550">
    <property type="entry name" value="Membrane associated eicosanoid/glutathione metabolism-like domain"/>
    <property type="match status" value="1"/>
</dbReference>
<reference evidence="6" key="1">
    <citation type="submission" date="2023-04" db="EMBL/GenBank/DDBJ databases">
        <title>Black Yeasts Isolated from many extreme environments.</title>
        <authorList>
            <person name="Coleine C."/>
            <person name="Stajich J.E."/>
            <person name="Selbmann L."/>
        </authorList>
    </citation>
    <scope>NUCLEOTIDE SEQUENCE</scope>
    <source>
        <strain evidence="6">CCFEE 5312</strain>
    </source>
</reference>
<evidence type="ECO:0000256" key="2">
    <source>
        <dbReference type="ARBA" id="ARBA00022692"/>
    </source>
</evidence>
<gene>
    <name evidence="6" type="ORF">LTR09_000416</name>
</gene>
<dbReference type="PANTHER" id="PTHR10250">
    <property type="entry name" value="MICROSOMAL GLUTATHIONE S-TRANSFERASE"/>
    <property type="match status" value="1"/>
</dbReference>
<dbReference type="Proteomes" id="UP001271007">
    <property type="component" value="Unassembled WGS sequence"/>
</dbReference>
<dbReference type="GO" id="GO:0005635">
    <property type="term" value="C:nuclear envelope"/>
    <property type="evidence" value="ECO:0007669"/>
    <property type="project" value="TreeGrafter"/>
</dbReference>
<evidence type="ECO:0000256" key="3">
    <source>
        <dbReference type="ARBA" id="ARBA00022989"/>
    </source>
</evidence>
<dbReference type="Pfam" id="PF01124">
    <property type="entry name" value="MAPEG"/>
    <property type="match status" value="1"/>
</dbReference>
<dbReference type="SUPFAM" id="SSF161084">
    <property type="entry name" value="MAPEG domain-like"/>
    <property type="match status" value="1"/>
</dbReference>
<protein>
    <submittedName>
        <fullName evidence="6">Uncharacterized protein</fullName>
    </submittedName>
</protein>
<name>A0AAJ0GJK7_9PEZI</name>
<feature type="transmembrane region" description="Helical" evidence="5">
    <location>
        <begin position="83"/>
        <end position="107"/>
    </location>
</feature>
<evidence type="ECO:0000256" key="1">
    <source>
        <dbReference type="ARBA" id="ARBA00004141"/>
    </source>
</evidence>
<dbReference type="EMBL" id="JAWDJX010000001">
    <property type="protein sequence ID" value="KAK3058851.1"/>
    <property type="molecule type" value="Genomic_DNA"/>
</dbReference>
<evidence type="ECO:0000313" key="6">
    <source>
        <dbReference type="EMBL" id="KAK3058851.1"/>
    </source>
</evidence>
<keyword evidence="3 5" id="KW-1133">Transmembrane helix</keyword>
<dbReference type="GO" id="GO:0004602">
    <property type="term" value="F:glutathione peroxidase activity"/>
    <property type="evidence" value="ECO:0007669"/>
    <property type="project" value="TreeGrafter"/>
</dbReference>
<comment type="subcellular location">
    <subcellularLocation>
        <location evidence="1">Membrane</location>
        <topology evidence="1">Multi-pass membrane protein</topology>
    </subcellularLocation>
</comment>
<keyword evidence="2 5" id="KW-0812">Transmembrane</keyword>
<feature type="transmembrane region" description="Helical" evidence="5">
    <location>
        <begin position="128"/>
        <end position="149"/>
    </location>
</feature>
<evidence type="ECO:0000256" key="5">
    <source>
        <dbReference type="SAM" id="Phobius"/>
    </source>
</evidence>
<accession>A0AAJ0GJK7</accession>
<feature type="transmembrane region" description="Helical" evidence="5">
    <location>
        <begin position="12"/>
        <end position="29"/>
    </location>
</feature>
<proteinExistence type="predicted"/>
<dbReference type="GO" id="GO:0004364">
    <property type="term" value="F:glutathione transferase activity"/>
    <property type="evidence" value="ECO:0007669"/>
    <property type="project" value="TreeGrafter"/>
</dbReference>
<dbReference type="InterPro" id="IPR001129">
    <property type="entry name" value="Membr-assoc_MAPEG"/>
</dbReference>
<dbReference type="GO" id="GO:0016020">
    <property type="term" value="C:membrane"/>
    <property type="evidence" value="ECO:0007669"/>
    <property type="project" value="UniProtKB-SubCell"/>
</dbReference>
<comment type="caution">
    <text evidence="6">The sequence shown here is derived from an EMBL/GenBank/DDBJ whole genome shotgun (WGS) entry which is preliminary data.</text>
</comment>
<sequence>MTAIIIPRHYGYVIATTASTLFLSLWHSLRIGSFRKAAGIRYPQIYAESGDLANATGDKKQAMYLFNCAQRAHGNFLENHGSVAIAILVAGLQYPIASSVMGVGWALSRVAYAVGYTRKDKEGGKGRLVGSPFWLFQLGLYSLTAWSGVRLLL</sequence>
<dbReference type="InterPro" id="IPR050997">
    <property type="entry name" value="MAPEG"/>
</dbReference>
<dbReference type="AlphaFoldDB" id="A0AAJ0GJK7"/>
<keyword evidence="7" id="KW-1185">Reference proteome</keyword>
<evidence type="ECO:0000256" key="4">
    <source>
        <dbReference type="ARBA" id="ARBA00023136"/>
    </source>
</evidence>
<organism evidence="6 7">
    <name type="scientific">Extremus antarcticus</name>
    <dbReference type="NCBI Taxonomy" id="702011"/>
    <lineage>
        <taxon>Eukaryota</taxon>
        <taxon>Fungi</taxon>
        <taxon>Dikarya</taxon>
        <taxon>Ascomycota</taxon>
        <taxon>Pezizomycotina</taxon>
        <taxon>Dothideomycetes</taxon>
        <taxon>Dothideomycetidae</taxon>
        <taxon>Mycosphaerellales</taxon>
        <taxon>Extremaceae</taxon>
        <taxon>Extremus</taxon>
    </lineage>
</organism>
<dbReference type="GO" id="GO:0005783">
    <property type="term" value="C:endoplasmic reticulum"/>
    <property type="evidence" value="ECO:0007669"/>
    <property type="project" value="TreeGrafter"/>
</dbReference>
<evidence type="ECO:0000313" key="7">
    <source>
        <dbReference type="Proteomes" id="UP001271007"/>
    </source>
</evidence>
<dbReference type="PANTHER" id="PTHR10250:SF26">
    <property type="entry name" value="GLUTATHIONE S-TRANSFERASE 3, MITOCHONDRIAL"/>
    <property type="match status" value="1"/>
</dbReference>